<protein>
    <submittedName>
        <fullName evidence="1">Uncharacterized protein</fullName>
    </submittedName>
</protein>
<comment type="caution">
    <text evidence="1">The sequence shown here is derived from an EMBL/GenBank/DDBJ whole genome shotgun (WGS) entry which is preliminary data.</text>
</comment>
<dbReference type="EMBL" id="LJXB01000047">
    <property type="protein sequence ID" value="KPU61778.1"/>
    <property type="molecule type" value="Genomic_DNA"/>
</dbReference>
<dbReference type="AlphaFoldDB" id="A0A0P8X6P5"/>
<evidence type="ECO:0000313" key="2">
    <source>
        <dbReference type="Proteomes" id="UP000050349"/>
    </source>
</evidence>
<sequence>MVQKLKRPAAQKPLLSRERWGFFIHARLLQGASSTFTTLSLISSTTLNPYGSKLAPTGSVVVGYLLCLSSNRKNRSRTCKLSLCATLKRRN</sequence>
<accession>A0A0P8X6P5</accession>
<evidence type="ECO:0000313" key="1">
    <source>
        <dbReference type="EMBL" id="KPU61778.1"/>
    </source>
</evidence>
<organism evidence="1 2">
    <name type="scientific">Pseudomonas fluorescens</name>
    <dbReference type="NCBI Taxonomy" id="294"/>
    <lineage>
        <taxon>Bacteria</taxon>
        <taxon>Pseudomonadati</taxon>
        <taxon>Pseudomonadota</taxon>
        <taxon>Gammaproteobacteria</taxon>
        <taxon>Pseudomonadales</taxon>
        <taxon>Pseudomonadaceae</taxon>
        <taxon>Pseudomonas</taxon>
    </lineage>
</organism>
<proteinExistence type="predicted"/>
<reference evidence="1 2" key="1">
    <citation type="submission" date="2015-09" db="EMBL/GenBank/DDBJ databases">
        <authorList>
            <person name="Jackson K.R."/>
            <person name="Lunt B.L."/>
            <person name="Fisher J.N.B."/>
            <person name="Gardner A.V."/>
            <person name="Bailey M.E."/>
            <person name="Deus L.M."/>
            <person name="Earl A.S."/>
            <person name="Gibby P.D."/>
            <person name="Hartmann K.A."/>
            <person name="Liu J.E."/>
            <person name="Manci A.M."/>
            <person name="Nielsen D.A."/>
            <person name="Solomon M.B."/>
            <person name="Breakwell D.P."/>
            <person name="Burnett S.H."/>
            <person name="Grose J.H."/>
        </authorList>
    </citation>
    <scope>NUCLEOTIDE SEQUENCE [LARGE SCALE GENOMIC DNA]</scope>
    <source>
        <strain evidence="1 2">S613</strain>
    </source>
</reference>
<dbReference type="Proteomes" id="UP000050349">
    <property type="component" value="Unassembled WGS sequence"/>
</dbReference>
<name>A0A0P8X6P5_PSEFL</name>
<gene>
    <name evidence="1" type="ORF">AN403_5871</name>
</gene>